<sequence>MFSLLFAVLIIPSLLPSTLCVPQGVWETIQPPGTSPPGCIDSYPGPFGYQPVDHPTPGVETHCIKPRSVKAFLRHGVLTDDLGRIGSIVANRQFQFDGPPAQAGAIYTGGWSVCPDNLIALGPQRQFYGCACADKEYLYDKMIASYCRPIFLKIVRLVEC</sequence>
<keyword evidence="4 6" id="KW-0732">Signal</keyword>
<feature type="signal peptide" evidence="6">
    <location>
        <begin position="1"/>
        <end position="20"/>
    </location>
</feature>
<dbReference type="STRING" id="42251.A0A2T6ZBV0"/>
<evidence type="ECO:0000313" key="9">
    <source>
        <dbReference type="Proteomes" id="UP000244722"/>
    </source>
</evidence>
<dbReference type="GO" id="GO:0031505">
    <property type="term" value="P:fungal-type cell wall organization"/>
    <property type="evidence" value="ECO:0007669"/>
    <property type="project" value="TreeGrafter"/>
</dbReference>
<dbReference type="Proteomes" id="UP000244722">
    <property type="component" value="Unassembled WGS sequence"/>
</dbReference>
<evidence type="ECO:0000256" key="1">
    <source>
        <dbReference type="ARBA" id="ARBA00004191"/>
    </source>
</evidence>
<dbReference type="InterPro" id="IPR051153">
    <property type="entry name" value="Yeast_CWMannoprotein_PIR"/>
</dbReference>
<feature type="domain" description="Cell wall mannoprotein PIR1-like C-terminal" evidence="7">
    <location>
        <begin position="76"/>
        <end position="150"/>
    </location>
</feature>
<comment type="caution">
    <text evidence="8">The sequence shown here is derived from an EMBL/GenBank/DDBJ whole genome shotgun (WGS) entry which is preliminary data.</text>
</comment>
<evidence type="ECO:0000256" key="6">
    <source>
        <dbReference type="SAM" id="SignalP"/>
    </source>
</evidence>
<gene>
    <name evidence="8" type="ORF">B9Z19DRAFT_1136254</name>
</gene>
<reference evidence="8 9" key="1">
    <citation type="submission" date="2017-04" db="EMBL/GenBank/DDBJ databases">
        <title>Draft genome sequence of Tuber borchii Vittad., a whitish edible truffle.</title>
        <authorList>
            <consortium name="DOE Joint Genome Institute"/>
            <person name="Murat C."/>
            <person name="Kuo A."/>
            <person name="Barry K.W."/>
            <person name="Clum A."/>
            <person name="Dockter R.B."/>
            <person name="Fauchery L."/>
            <person name="Iotti M."/>
            <person name="Kohler A."/>
            <person name="Labutti K."/>
            <person name="Lindquist E.A."/>
            <person name="Lipzen A."/>
            <person name="Ohm R.A."/>
            <person name="Wang M."/>
            <person name="Grigoriev I.V."/>
            <person name="Zambonelli A."/>
            <person name="Martin F.M."/>
        </authorList>
    </citation>
    <scope>NUCLEOTIDE SEQUENCE [LARGE SCALE GENOMIC DNA]</scope>
    <source>
        <strain evidence="8 9">Tbo3840</strain>
    </source>
</reference>
<dbReference type="GO" id="GO:0005199">
    <property type="term" value="F:structural constituent of cell wall"/>
    <property type="evidence" value="ECO:0007669"/>
    <property type="project" value="TreeGrafter"/>
</dbReference>
<evidence type="ECO:0000256" key="2">
    <source>
        <dbReference type="ARBA" id="ARBA00022512"/>
    </source>
</evidence>
<accession>A0A2T6ZBV0</accession>
<dbReference type="InterPro" id="IPR054508">
    <property type="entry name" value="PIR1-like_C"/>
</dbReference>
<dbReference type="PANTHER" id="PTHR47254:SF1">
    <property type="entry name" value="CELL WALL MANNOPROTEIN CIS3-RELATED"/>
    <property type="match status" value="1"/>
</dbReference>
<name>A0A2T6ZBV0_TUBBO</name>
<keyword evidence="2" id="KW-0134">Cell wall</keyword>
<dbReference type="Pfam" id="PF22799">
    <property type="entry name" value="PIR1-like_C"/>
    <property type="match status" value="1"/>
</dbReference>
<evidence type="ECO:0000313" key="8">
    <source>
        <dbReference type="EMBL" id="PUU72972.1"/>
    </source>
</evidence>
<evidence type="ECO:0000256" key="4">
    <source>
        <dbReference type="ARBA" id="ARBA00022729"/>
    </source>
</evidence>
<dbReference type="GO" id="GO:0009277">
    <property type="term" value="C:fungal-type cell wall"/>
    <property type="evidence" value="ECO:0007669"/>
    <property type="project" value="TreeGrafter"/>
</dbReference>
<keyword evidence="3" id="KW-0964">Secreted</keyword>
<dbReference type="EMBL" id="NESQ01000436">
    <property type="protein sequence ID" value="PUU72972.1"/>
    <property type="molecule type" value="Genomic_DNA"/>
</dbReference>
<keyword evidence="9" id="KW-1185">Reference proteome</keyword>
<comment type="similarity">
    <text evidence="5">Belongs to the PIR protein family.</text>
</comment>
<comment type="subcellular location">
    <subcellularLocation>
        <location evidence="1">Secreted</location>
        <location evidence="1">Cell wall</location>
    </subcellularLocation>
</comment>
<feature type="chain" id="PRO_5015669398" description="Cell wall mannoprotein PIR1-like C-terminal domain-containing protein" evidence="6">
    <location>
        <begin position="21"/>
        <end position="160"/>
    </location>
</feature>
<evidence type="ECO:0000256" key="3">
    <source>
        <dbReference type="ARBA" id="ARBA00022525"/>
    </source>
</evidence>
<organism evidence="8 9">
    <name type="scientific">Tuber borchii</name>
    <name type="common">White truffle</name>
    <dbReference type="NCBI Taxonomy" id="42251"/>
    <lineage>
        <taxon>Eukaryota</taxon>
        <taxon>Fungi</taxon>
        <taxon>Dikarya</taxon>
        <taxon>Ascomycota</taxon>
        <taxon>Pezizomycotina</taxon>
        <taxon>Pezizomycetes</taxon>
        <taxon>Pezizales</taxon>
        <taxon>Tuberaceae</taxon>
        <taxon>Tuber</taxon>
    </lineage>
</organism>
<dbReference type="OrthoDB" id="5415592at2759"/>
<evidence type="ECO:0000259" key="7">
    <source>
        <dbReference type="Pfam" id="PF22799"/>
    </source>
</evidence>
<dbReference type="AlphaFoldDB" id="A0A2T6ZBV0"/>
<evidence type="ECO:0000256" key="5">
    <source>
        <dbReference type="ARBA" id="ARBA00038219"/>
    </source>
</evidence>
<dbReference type="PANTHER" id="PTHR47254">
    <property type="entry name" value="CELL WALL MANNOPROTEIN CIS3-RELATED"/>
    <property type="match status" value="1"/>
</dbReference>
<proteinExistence type="inferred from homology"/>
<protein>
    <recommendedName>
        <fullName evidence="7">Cell wall mannoprotein PIR1-like C-terminal domain-containing protein</fullName>
    </recommendedName>
</protein>